<dbReference type="Proteomes" id="UP000249065">
    <property type="component" value="Unassembled WGS sequence"/>
</dbReference>
<dbReference type="OrthoDB" id="9976429at2"/>
<comment type="caution">
    <text evidence="2">The sequence shown here is derived from an EMBL/GenBank/DDBJ whole genome shotgun (WGS) entry which is preliminary data.</text>
</comment>
<dbReference type="RefSeq" id="WP_111470273.1">
    <property type="nucleotide sequence ID" value="NZ_QLIX01000008.1"/>
</dbReference>
<keyword evidence="3" id="KW-1185">Reference proteome</keyword>
<name>A0A327M859_9PROT</name>
<accession>A0A327M859</accession>
<proteinExistence type="predicted"/>
<feature type="region of interest" description="Disordered" evidence="1">
    <location>
        <begin position="1"/>
        <end position="21"/>
    </location>
</feature>
<gene>
    <name evidence="2" type="ORF">DOO78_13300</name>
</gene>
<dbReference type="AlphaFoldDB" id="A0A327M859"/>
<organism evidence="2 3">
    <name type="scientific">Roseicella frigidaeris</name>
    <dbReference type="NCBI Taxonomy" id="2230885"/>
    <lineage>
        <taxon>Bacteria</taxon>
        <taxon>Pseudomonadati</taxon>
        <taxon>Pseudomonadota</taxon>
        <taxon>Alphaproteobacteria</taxon>
        <taxon>Acetobacterales</taxon>
        <taxon>Roseomonadaceae</taxon>
        <taxon>Roseicella</taxon>
    </lineage>
</organism>
<dbReference type="EMBL" id="QLIX01000008">
    <property type="protein sequence ID" value="RAI58657.1"/>
    <property type="molecule type" value="Genomic_DNA"/>
</dbReference>
<evidence type="ECO:0000313" key="2">
    <source>
        <dbReference type="EMBL" id="RAI58657.1"/>
    </source>
</evidence>
<feature type="region of interest" description="Disordered" evidence="1">
    <location>
        <begin position="60"/>
        <end position="79"/>
    </location>
</feature>
<evidence type="ECO:0000256" key="1">
    <source>
        <dbReference type="SAM" id="MobiDB-lite"/>
    </source>
</evidence>
<sequence>MTDDAPDPSPLSSARRQALQDRFQRAKTIAAQAARARVAGGAPSAEEAARLVAEFHAQGGQVTVCPPAEDEPTEKGAKR</sequence>
<evidence type="ECO:0000313" key="3">
    <source>
        <dbReference type="Proteomes" id="UP000249065"/>
    </source>
</evidence>
<reference evidence="3" key="1">
    <citation type="submission" date="2018-06" db="EMBL/GenBank/DDBJ databases">
        <authorList>
            <person name="Khan S.A."/>
        </authorList>
    </citation>
    <scope>NUCLEOTIDE SEQUENCE [LARGE SCALE GENOMIC DNA]</scope>
    <source>
        <strain evidence="3">DB-1506</strain>
    </source>
</reference>
<protein>
    <submittedName>
        <fullName evidence="2">Uncharacterized protein</fullName>
    </submittedName>
</protein>